<keyword evidence="1" id="KW-0812">Transmembrane</keyword>
<dbReference type="Ensembl" id="ENSSSCT00040034489.1">
    <property type="protein sequence ID" value="ENSSSCP00040014256.1"/>
    <property type="gene ID" value="ENSSSCG00040025851.1"/>
</dbReference>
<proteinExistence type="predicted"/>
<dbReference type="AlphaFoldDB" id="A0A8D1DZX7"/>
<dbReference type="Ensembl" id="ENSSSCT00025023931.1">
    <property type="protein sequence ID" value="ENSSSCP00025010083.1"/>
    <property type="gene ID" value="ENSSSCG00025017675.1"/>
</dbReference>
<dbReference type="Proteomes" id="UP000694727">
    <property type="component" value="Unplaced"/>
</dbReference>
<evidence type="ECO:0000313" key="3">
    <source>
        <dbReference type="Proteomes" id="UP000694722"/>
    </source>
</evidence>
<accession>A0A8D1DZX7</accession>
<evidence type="ECO:0000313" key="2">
    <source>
        <dbReference type="Ensembl" id="ENSSSCP00040014256.1"/>
    </source>
</evidence>
<evidence type="ECO:0000256" key="1">
    <source>
        <dbReference type="SAM" id="Phobius"/>
    </source>
</evidence>
<reference evidence="2" key="1">
    <citation type="submission" date="2025-05" db="UniProtKB">
        <authorList>
            <consortium name="Ensembl"/>
        </authorList>
    </citation>
    <scope>IDENTIFICATION</scope>
</reference>
<dbReference type="Proteomes" id="UP000694722">
    <property type="component" value="Unplaced"/>
</dbReference>
<keyword evidence="1" id="KW-1133">Transmembrane helix</keyword>
<name>A0A8D1DZX7_PIG</name>
<sequence length="125" mass="14714">MPRSGNAISYDSSIFNFLRNLNTVFHSDRTSVHSHQQCKRIFPFFRHPIQHLLVVDFLMMDILAGVRWFLIVVLICISLIMSDIEHLFMCFLAIHTSSLEKQLFRSAHCLNWAKVFNIQHFLNHV</sequence>
<protein>
    <submittedName>
        <fullName evidence="2">Uncharacterized protein</fullName>
    </submittedName>
</protein>
<feature type="transmembrane region" description="Helical" evidence="1">
    <location>
        <begin position="68"/>
        <end position="94"/>
    </location>
</feature>
<organism evidence="2 3">
    <name type="scientific">Sus scrofa</name>
    <name type="common">Pig</name>
    <dbReference type="NCBI Taxonomy" id="9823"/>
    <lineage>
        <taxon>Eukaryota</taxon>
        <taxon>Metazoa</taxon>
        <taxon>Chordata</taxon>
        <taxon>Craniata</taxon>
        <taxon>Vertebrata</taxon>
        <taxon>Euteleostomi</taxon>
        <taxon>Mammalia</taxon>
        <taxon>Eutheria</taxon>
        <taxon>Laurasiatheria</taxon>
        <taxon>Artiodactyla</taxon>
        <taxon>Suina</taxon>
        <taxon>Suidae</taxon>
        <taxon>Sus</taxon>
    </lineage>
</organism>
<keyword evidence="1" id="KW-0472">Membrane</keyword>
<dbReference type="Proteomes" id="UP000694570">
    <property type="component" value="Unplaced"/>
</dbReference>
<dbReference type="Ensembl" id="ENSSSCT00030008850.1">
    <property type="protein sequence ID" value="ENSSSCP00030003794.1"/>
    <property type="gene ID" value="ENSSSCG00030006607.1"/>
</dbReference>